<dbReference type="RefSeq" id="WP_257429428.1">
    <property type="nucleotide sequence ID" value="NZ_JANKIP010000023.1"/>
</dbReference>
<dbReference type="Proteomes" id="UP000535305">
    <property type="component" value="Unassembled WGS sequence"/>
</dbReference>
<gene>
    <name evidence="1" type="ORF">CT510_04825</name>
</gene>
<accession>A0A7U8B4D5</accession>
<evidence type="ECO:0000313" key="1">
    <source>
        <dbReference type="EMBL" id="EAJ1621981.1"/>
    </source>
</evidence>
<reference evidence="1 2" key="1">
    <citation type="submission" date="2018-06" db="EMBL/GenBank/DDBJ databases">
        <authorList>
            <consortium name="PulseNet: The National Subtyping Network for Foodborne Disease Surveillance"/>
            <person name="Tarr C.L."/>
            <person name="Trees E."/>
            <person name="Katz L.S."/>
            <person name="Carleton-Romer H.A."/>
            <person name="Stroika S."/>
            <person name="Kucerova Z."/>
            <person name="Roache K.F."/>
            <person name="Sabol A.L."/>
            <person name="Besser J."/>
            <person name="Gerner-Smidt P."/>
        </authorList>
    </citation>
    <scope>NUCLEOTIDE SEQUENCE [LARGE SCALE GENOMIC DNA]</scope>
    <source>
        <strain evidence="1 2">PNUSAC003104</strain>
    </source>
</reference>
<name>A0A7U8B4D5_CAMUP</name>
<dbReference type="AlphaFoldDB" id="A0A7U8B4D5"/>
<sequence length="295" mass="33517">MMKQNKKMMSHKGSSSKVLKRGLGLVSLDSNHTNEYNYDNDELYSIQLCSFKGIDFSHKGSSLMANTLRQLYNKSTNSLKSFRKSLTIAVFALSFSFNLAFASDATSTEDFFYQRGYENGYLSGYEKGVEEAFKEAKSMLKNYANELKAYELGKYLIKNQNLTYPQVWQEIDDSGLVKLRVLPSRIEKELSIDELFAKFASIPTRNASINKNLELSIEEQNSVQLSYRDGNINSLPQKANTAQNKQTLSIAKSSKNLEILKKANVVFSDEGSFYNVLFFTKAEKEAFCSQFEICK</sequence>
<organism evidence="1 2">
    <name type="scientific">Campylobacter upsaliensis</name>
    <dbReference type="NCBI Taxonomy" id="28080"/>
    <lineage>
        <taxon>Bacteria</taxon>
        <taxon>Pseudomonadati</taxon>
        <taxon>Campylobacterota</taxon>
        <taxon>Epsilonproteobacteria</taxon>
        <taxon>Campylobacterales</taxon>
        <taxon>Campylobacteraceae</taxon>
        <taxon>Campylobacter</taxon>
    </lineage>
</organism>
<proteinExistence type="predicted"/>
<dbReference type="EMBL" id="AABVLA010000016">
    <property type="protein sequence ID" value="EAJ1621981.1"/>
    <property type="molecule type" value="Genomic_DNA"/>
</dbReference>
<evidence type="ECO:0000313" key="2">
    <source>
        <dbReference type="Proteomes" id="UP000535305"/>
    </source>
</evidence>
<protein>
    <submittedName>
        <fullName evidence="1">Uncharacterized protein</fullName>
    </submittedName>
</protein>
<keyword evidence="2" id="KW-1185">Reference proteome</keyword>
<comment type="caution">
    <text evidence="1">The sequence shown here is derived from an EMBL/GenBank/DDBJ whole genome shotgun (WGS) entry which is preliminary data.</text>
</comment>